<dbReference type="PANTHER" id="PTHR11106:SF27">
    <property type="entry name" value="MACRO DOMAIN-CONTAINING PROTEIN"/>
    <property type="match status" value="1"/>
</dbReference>
<evidence type="ECO:0000313" key="3">
    <source>
        <dbReference type="Proteomes" id="UP000316968"/>
    </source>
</evidence>
<dbReference type="OrthoDB" id="6194521at2"/>
<dbReference type="PROSITE" id="PS51154">
    <property type="entry name" value="MACRO"/>
    <property type="match status" value="1"/>
</dbReference>
<evidence type="ECO:0000259" key="1">
    <source>
        <dbReference type="PROSITE" id="PS51154"/>
    </source>
</evidence>
<dbReference type="EMBL" id="CP041217">
    <property type="protein sequence ID" value="QDH22785.1"/>
    <property type="molecule type" value="Genomic_DNA"/>
</dbReference>
<accession>A0A4Y6V3C6</accession>
<sequence length="187" mass="19972">MERTVYGTRVIVVRGDITRYETDAIVNAANSSLLGGGGVDGSIHRAGGPAILEECRAIRARQGGCETGDAVVTTAGRLPANIVVHTVGPVYQGGMDGEAKALASCYVRSIEEATLAGARRIAFPNISTGIYGYPKKAAAETAWAAVRGELERRASAGGEPLLEEAAFVCYDEENERLYRRLLEREDR</sequence>
<feature type="domain" description="Macro" evidence="1">
    <location>
        <begin position="1"/>
        <end position="186"/>
    </location>
</feature>
<dbReference type="AlphaFoldDB" id="A0A4Y6V3C6"/>
<reference evidence="2 3" key="1">
    <citation type="submission" date="2019-06" db="EMBL/GenBank/DDBJ databases">
        <title>Saccharibacillus brassicae sp. nov., an endophytic bacterium isolated from Chinese cabbage seeds (Brassica pekinensis).</title>
        <authorList>
            <person name="Jiang L."/>
            <person name="Lee J."/>
            <person name="Kim S.W."/>
        </authorList>
    </citation>
    <scope>NUCLEOTIDE SEQUENCE [LARGE SCALE GENOMIC DNA]</scope>
    <source>
        <strain evidence="3">KCTC 43072 / ATSA2</strain>
    </source>
</reference>
<keyword evidence="3" id="KW-1185">Reference proteome</keyword>
<dbReference type="InterPro" id="IPR002589">
    <property type="entry name" value="Macro_dom"/>
</dbReference>
<dbReference type="GO" id="GO:0061463">
    <property type="term" value="F:O-acetyl-ADP-ribose deacetylase activity"/>
    <property type="evidence" value="ECO:0007669"/>
    <property type="project" value="TreeGrafter"/>
</dbReference>
<name>A0A4Y6V3C6_SACBS</name>
<proteinExistence type="predicted"/>
<organism evidence="2 3">
    <name type="scientific">Saccharibacillus brassicae</name>
    <dbReference type="NCBI Taxonomy" id="2583377"/>
    <lineage>
        <taxon>Bacteria</taxon>
        <taxon>Bacillati</taxon>
        <taxon>Bacillota</taxon>
        <taxon>Bacilli</taxon>
        <taxon>Bacillales</taxon>
        <taxon>Paenibacillaceae</taxon>
        <taxon>Saccharibacillus</taxon>
    </lineage>
</organism>
<protein>
    <submittedName>
        <fullName evidence="2">O-acetyl-ADP-ribose deacetylase</fullName>
    </submittedName>
</protein>
<dbReference type="Gene3D" id="3.40.220.10">
    <property type="entry name" value="Leucine Aminopeptidase, subunit E, domain 1"/>
    <property type="match status" value="1"/>
</dbReference>
<dbReference type="InterPro" id="IPR043472">
    <property type="entry name" value="Macro_dom-like"/>
</dbReference>
<dbReference type="CDD" id="cd02908">
    <property type="entry name" value="Macro_OAADPr_deacetylase"/>
    <property type="match status" value="1"/>
</dbReference>
<dbReference type="RefSeq" id="WP_141449326.1">
    <property type="nucleotide sequence ID" value="NZ_CP041217.1"/>
</dbReference>
<dbReference type="Pfam" id="PF01661">
    <property type="entry name" value="Macro"/>
    <property type="match status" value="1"/>
</dbReference>
<dbReference type="PANTHER" id="PTHR11106">
    <property type="entry name" value="GANGLIOSIDE INDUCED DIFFERENTIATION ASSOCIATED PROTEIN 2-RELATED"/>
    <property type="match status" value="1"/>
</dbReference>
<dbReference type="SUPFAM" id="SSF52949">
    <property type="entry name" value="Macro domain-like"/>
    <property type="match status" value="1"/>
</dbReference>
<evidence type="ECO:0000313" key="2">
    <source>
        <dbReference type="EMBL" id="QDH22785.1"/>
    </source>
</evidence>
<dbReference type="SMART" id="SM00506">
    <property type="entry name" value="A1pp"/>
    <property type="match status" value="1"/>
</dbReference>
<dbReference type="NCBIfam" id="NF001664">
    <property type="entry name" value="PRK00431.1-6"/>
    <property type="match status" value="1"/>
</dbReference>
<dbReference type="Proteomes" id="UP000316968">
    <property type="component" value="Chromosome"/>
</dbReference>
<gene>
    <name evidence="2" type="ORF">FFV09_19205</name>
</gene>
<dbReference type="KEGG" id="saca:FFV09_19205"/>